<gene>
    <name evidence="2" type="ORF">FRV6_04292</name>
</gene>
<evidence type="ECO:0000313" key="2">
    <source>
        <dbReference type="EMBL" id="SCO80079.1"/>
    </source>
</evidence>
<organism evidence="2 3">
    <name type="scientific">Fusarium oxysporum</name>
    <name type="common">Fusarium vascular wilt</name>
    <dbReference type="NCBI Taxonomy" id="5507"/>
    <lineage>
        <taxon>Eukaryota</taxon>
        <taxon>Fungi</taxon>
        <taxon>Dikarya</taxon>
        <taxon>Ascomycota</taxon>
        <taxon>Pezizomycotina</taxon>
        <taxon>Sordariomycetes</taxon>
        <taxon>Hypocreomycetidae</taxon>
        <taxon>Hypocreales</taxon>
        <taxon>Nectriaceae</taxon>
        <taxon>Fusarium</taxon>
        <taxon>Fusarium oxysporum species complex</taxon>
    </lineage>
</organism>
<feature type="compositionally biased region" description="Pro residues" evidence="1">
    <location>
        <begin position="87"/>
        <end position="98"/>
    </location>
</feature>
<accession>A0A2H3SXW2</accession>
<dbReference type="AlphaFoldDB" id="A0A2H3SXW2"/>
<dbReference type="Proteomes" id="UP000219369">
    <property type="component" value="Unassembled WGS sequence"/>
</dbReference>
<name>A0A2H3SXW2_FUSOX</name>
<evidence type="ECO:0000313" key="3">
    <source>
        <dbReference type="Proteomes" id="UP000219369"/>
    </source>
</evidence>
<protein>
    <submittedName>
        <fullName evidence="2">Uncharacterized protein</fullName>
    </submittedName>
</protein>
<dbReference type="EMBL" id="FMJY01000002">
    <property type="protein sequence ID" value="SCO80079.1"/>
    <property type="molecule type" value="Genomic_DNA"/>
</dbReference>
<reference evidence="3" key="1">
    <citation type="submission" date="2016-09" db="EMBL/GenBank/DDBJ databases">
        <authorList>
            <person name="Guldener U."/>
        </authorList>
    </citation>
    <scope>NUCLEOTIDE SEQUENCE [LARGE SCALE GENOMIC DNA]</scope>
    <source>
        <strain evidence="3">V64-1</strain>
    </source>
</reference>
<sequence>MAAQGAKKASVWFASSGVWPAKLWRGHSMAAVGGHWGPFFNITRGCTPVWRNRVSESPRCFGLPGEEIWAAEKKSPRPRMTMEPVETSPPPCANLPTT</sequence>
<evidence type="ECO:0000256" key="1">
    <source>
        <dbReference type="SAM" id="MobiDB-lite"/>
    </source>
</evidence>
<feature type="region of interest" description="Disordered" evidence="1">
    <location>
        <begin position="72"/>
        <end position="98"/>
    </location>
</feature>
<proteinExistence type="predicted"/>